<dbReference type="EMBL" id="CABVJF010000002">
    <property type="protein sequence ID" value="VVP78526.1"/>
    <property type="molecule type" value="Genomic_DNA"/>
</dbReference>
<proteinExistence type="predicted"/>
<feature type="compositionally biased region" description="Low complexity" evidence="1">
    <location>
        <begin position="77"/>
        <end position="91"/>
    </location>
</feature>
<accession>A0A5E7RW12</accession>
<organism evidence="2 3">
    <name type="scientific">Pseudomonas fluorescens</name>
    <dbReference type="NCBI Taxonomy" id="294"/>
    <lineage>
        <taxon>Bacteria</taxon>
        <taxon>Pseudomonadati</taxon>
        <taxon>Pseudomonadota</taxon>
        <taxon>Gammaproteobacteria</taxon>
        <taxon>Pseudomonadales</taxon>
        <taxon>Pseudomonadaceae</taxon>
        <taxon>Pseudomonas</taxon>
    </lineage>
</organism>
<gene>
    <name evidence="2" type="ORF">PS928_00489</name>
</gene>
<dbReference type="Pfam" id="PF10948">
    <property type="entry name" value="DUF2635"/>
    <property type="match status" value="1"/>
</dbReference>
<dbReference type="RefSeq" id="WP_150785561.1">
    <property type="nucleotide sequence ID" value="NZ_CABVJF010000002.1"/>
</dbReference>
<dbReference type="InterPro" id="IPR024400">
    <property type="entry name" value="DUF2635"/>
</dbReference>
<dbReference type="OrthoDB" id="8689507at2"/>
<name>A0A5E7RW12_PSEFL</name>
<evidence type="ECO:0008006" key="4">
    <source>
        <dbReference type="Google" id="ProtNLM"/>
    </source>
</evidence>
<protein>
    <recommendedName>
        <fullName evidence="4">DUF2635 domain-containing protein</fullName>
    </recommendedName>
</protein>
<evidence type="ECO:0000313" key="2">
    <source>
        <dbReference type="EMBL" id="VVP78526.1"/>
    </source>
</evidence>
<sequence length="91" mass="9527">MSRMTVYPAAGRVVPDPEAGGTLAAEGRDVPRDAYWLRRLRVGDVTTDAPEQNEDVTPDVPAPDQVVTTDAPKKAKAATNPPASAAPGSDE</sequence>
<feature type="region of interest" description="Disordered" evidence="1">
    <location>
        <begin position="46"/>
        <end position="91"/>
    </location>
</feature>
<evidence type="ECO:0000313" key="3">
    <source>
        <dbReference type="Proteomes" id="UP000381378"/>
    </source>
</evidence>
<dbReference type="AlphaFoldDB" id="A0A5E7RW12"/>
<reference evidence="2 3" key="1">
    <citation type="submission" date="2019-09" db="EMBL/GenBank/DDBJ databases">
        <authorList>
            <person name="Chandra G."/>
            <person name="Truman W A."/>
        </authorList>
    </citation>
    <scope>NUCLEOTIDE SEQUENCE [LARGE SCALE GENOMIC DNA]</scope>
    <source>
        <strain evidence="2">PS928</strain>
    </source>
</reference>
<evidence type="ECO:0000256" key="1">
    <source>
        <dbReference type="SAM" id="MobiDB-lite"/>
    </source>
</evidence>
<dbReference type="Proteomes" id="UP000381378">
    <property type="component" value="Unassembled WGS sequence"/>
</dbReference>